<evidence type="ECO:0000259" key="2">
    <source>
        <dbReference type="Pfam" id="PF03078"/>
    </source>
</evidence>
<dbReference type="EMBL" id="CACVBM020001530">
    <property type="protein sequence ID" value="CAA7053400.1"/>
    <property type="molecule type" value="Genomic_DNA"/>
</dbReference>
<proteinExistence type="predicted"/>
<reference evidence="3" key="1">
    <citation type="submission" date="2020-01" db="EMBL/GenBank/DDBJ databases">
        <authorList>
            <person name="Mishra B."/>
        </authorList>
    </citation>
    <scope>NUCLEOTIDE SEQUENCE [LARGE SCALE GENOMIC DNA]</scope>
</reference>
<name>A0A6D2K913_9BRAS</name>
<evidence type="ECO:0000313" key="3">
    <source>
        <dbReference type="EMBL" id="CAA7053400.1"/>
    </source>
</evidence>
<comment type="caution">
    <text evidence="3">The sequence shown here is derived from an EMBL/GenBank/DDBJ whole genome shotgun (WGS) entry which is preliminary data.</text>
</comment>
<organism evidence="3 4">
    <name type="scientific">Microthlaspi erraticum</name>
    <dbReference type="NCBI Taxonomy" id="1685480"/>
    <lineage>
        <taxon>Eukaryota</taxon>
        <taxon>Viridiplantae</taxon>
        <taxon>Streptophyta</taxon>
        <taxon>Embryophyta</taxon>
        <taxon>Tracheophyta</taxon>
        <taxon>Spermatophyta</taxon>
        <taxon>Magnoliopsida</taxon>
        <taxon>eudicotyledons</taxon>
        <taxon>Gunneridae</taxon>
        <taxon>Pentapetalae</taxon>
        <taxon>rosids</taxon>
        <taxon>malvids</taxon>
        <taxon>Brassicales</taxon>
        <taxon>Brassicaceae</taxon>
        <taxon>Coluteocarpeae</taxon>
        <taxon>Microthlaspi</taxon>
    </lineage>
</organism>
<feature type="compositionally biased region" description="Basic and acidic residues" evidence="1">
    <location>
        <begin position="15"/>
        <end position="30"/>
    </location>
</feature>
<feature type="domain" description="Arabidopsis retrotransposon Orf1 C-terminal" evidence="2">
    <location>
        <begin position="228"/>
        <end position="280"/>
    </location>
</feature>
<dbReference type="Pfam" id="PF03078">
    <property type="entry name" value="ATHILA"/>
    <property type="match status" value="2"/>
</dbReference>
<feature type="compositionally biased region" description="Acidic residues" evidence="1">
    <location>
        <begin position="59"/>
        <end position="101"/>
    </location>
</feature>
<evidence type="ECO:0000256" key="1">
    <source>
        <dbReference type="SAM" id="MobiDB-lite"/>
    </source>
</evidence>
<accession>A0A6D2K913</accession>
<feature type="region of interest" description="Disordered" evidence="1">
    <location>
        <begin position="1"/>
        <end position="101"/>
    </location>
</feature>
<keyword evidence="4" id="KW-1185">Reference proteome</keyword>
<dbReference type="OrthoDB" id="1750933at2759"/>
<dbReference type="InterPro" id="IPR004312">
    <property type="entry name" value="ATHILA_Orf1_C"/>
</dbReference>
<dbReference type="Proteomes" id="UP000467841">
    <property type="component" value="Unassembled WGS sequence"/>
</dbReference>
<gene>
    <name evidence="3" type="ORF">MERR_LOCUS40636</name>
</gene>
<dbReference type="AlphaFoldDB" id="A0A6D2K913"/>
<sequence>MHFRGYVYSEEEQSESERLREERRTKKRNDPISSESEQGEFEIGVNFVQEGGNGSPNEEGSEETESDEEGEEVNQLVDEDDQEGNQDEPMEEAEEEQEEDELPMYQEHYNALFSMDFVETKHPHDDTMRDLGIFEDVELVLKNMQLGKFCSHRMESYKELTCEFLASMKHHKFDELDRAELDRGWGYITFLAKGEKKMVTFRQLEILFGFTYGEGNHGTSRKKNSKEKATGTINEGEVKLLTMGIKPIISRTRDGKKIRGDRAHAGNLMPLLEQLQAYKQEFKWTREGLLHQVGWTSSFARPTSSLSTRSWMGDSNSNSPTPLAGLSKLLLPNPELTTVLGGTNIDFRPPVYTLLGMKQICKKKRSSSIELRIELRLKLKMECRKALTWVSLSVITLRV</sequence>
<protein>
    <recommendedName>
        <fullName evidence="2">Arabidopsis retrotransposon Orf1 C-terminal domain-containing protein</fullName>
    </recommendedName>
</protein>
<feature type="domain" description="Arabidopsis retrotransposon Orf1 C-terminal" evidence="2">
    <location>
        <begin position="73"/>
        <end position="217"/>
    </location>
</feature>
<evidence type="ECO:0000313" key="4">
    <source>
        <dbReference type="Proteomes" id="UP000467841"/>
    </source>
</evidence>